<dbReference type="GO" id="GO:0016020">
    <property type="term" value="C:membrane"/>
    <property type="evidence" value="ECO:0007669"/>
    <property type="project" value="InterPro"/>
</dbReference>
<keyword evidence="3" id="KW-0732">Signal</keyword>
<dbReference type="Pfam" id="PF03125">
    <property type="entry name" value="Sre"/>
    <property type="match status" value="1"/>
</dbReference>
<reference evidence="5" key="1">
    <citation type="submission" date="2016-11" db="UniProtKB">
        <authorList>
            <consortium name="WormBaseParasite"/>
        </authorList>
    </citation>
    <scope>IDENTIFICATION</scope>
</reference>
<dbReference type="Proteomes" id="UP000095281">
    <property type="component" value="Unplaced"/>
</dbReference>
<evidence type="ECO:0000256" key="1">
    <source>
        <dbReference type="ARBA" id="ARBA00006803"/>
    </source>
</evidence>
<keyword evidence="2" id="KW-0812">Transmembrane</keyword>
<organism evidence="4 5">
    <name type="scientific">Meloidogyne hapla</name>
    <name type="common">Root-knot nematode worm</name>
    <dbReference type="NCBI Taxonomy" id="6305"/>
    <lineage>
        <taxon>Eukaryota</taxon>
        <taxon>Metazoa</taxon>
        <taxon>Ecdysozoa</taxon>
        <taxon>Nematoda</taxon>
        <taxon>Chromadorea</taxon>
        <taxon>Rhabditida</taxon>
        <taxon>Tylenchina</taxon>
        <taxon>Tylenchomorpha</taxon>
        <taxon>Tylenchoidea</taxon>
        <taxon>Meloidogynidae</taxon>
        <taxon>Meloidogyninae</taxon>
        <taxon>Meloidogyne</taxon>
    </lineage>
</organism>
<feature type="transmembrane region" description="Helical" evidence="2">
    <location>
        <begin position="41"/>
        <end position="60"/>
    </location>
</feature>
<evidence type="ECO:0000256" key="3">
    <source>
        <dbReference type="SAM" id="SignalP"/>
    </source>
</evidence>
<feature type="chain" id="PRO_5009315799" evidence="3">
    <location>
        <begin position="26"/>
        <end position="95"/>
    </location>
</feature>
<dbReference type="AlphaFoldDB" id="A0A1I8BGW2"/>
<sequence length="95" mass="11168">MRVNPLKTQWHLLFTLLFFSSLSHRFQIAENVKCVRLLLKLVPQIVIGIATLLAHAVWIYTKDIQHGKMLNYEQNYSLLTFNELNLLIMPIVVQY</sequence>
<evidence type="ECO:0000313" key="4">
    <source>
        <dbReference type="Proteomes" id="UP000095281"/>
    </source>
</evidence>
<evidence type="ECO:0000256" key="2">
    <source>
        <dbReference type="SAM" id="Phobius"/>
    </source>
</evidence>
<dbReference type="GO" id="GO:0007606">
    <property type="term" value="P:sensory perception of chemical stimulus"/>
    <property type="evidence" value="ECO:0007669"/>
    <property type="project" value="InterPro"/>
</dbReference>
<name>A0A1I8BGW2_MELHA</name>
<protein>
    <submittedName>
        <fullName evidence="5">Uncharacterized protein</fullName>
    </submittedName>
</protein>
<keyword evidence="4" id="KW-1185">Reference proteome</keyword>
<dbReference type="WBParaSite" id="MhA1_Contig2353.frz3.gene2">
    <property type="protein sequence ID" value="MhA1_Contig2353.frz3.gene2"/>
    <property type="gene ID" value="MhA1_Contig2353.frz3.gene2"/>
</dbReference>
<keyword evidence="2" id="KW-0472">Membrane</keyword>
<evidence type="ECO:0000313" key="5">
    <source>
        <dbReference type="WBParaSite" id="MhA1_Contig2353.frz3.gene2"/>
    </source>
</evidence>
<comment type="similarity">
    <text evidence="1">Belongs to the nematode receptor-like protein sre family.</text>
</comment>
<feature type="signal peptide" evidence="3">
    <location>
        <begin position="1"/>
        <end position="25"/>
    </location>
</feature>
<accession>A0A1I8BGW2</accession>
<keyword evidence="2" id="KW-1133">Transmembrane helix</keyword>
<proteinExistence type="inferred from homology"/>
<dbReference type="InterPro" id="IPR004151">
    <property type="entry name" value="7TM_GPCR_serpentine_rcpt_Sre"/>
</dbReference>